<name>A0AA36HZB8_9DINO</name>
<feature type="region of interest" description="Disordered" evidence="4">
    <location>
        <begin position="432"/>
        <end position="454"/>
    </location>
</feature>
<dbReference type="Proteomes" id="UP001178507">
    <property type="component" value="Unassembled WGS sequence"/>
</dbReference>
<dbReference type="Pfam" id="PF00005">
    <property type="entry name" value="ABC_tran"/>
    <property type="match status" value="2"/>
</dbReference>
<keyword evidence="1" id="KW-0677">Repeat</keyword>
<gene>
    <name evidence="6" type="ORF">EVOR1521_LOCUS6776</name>
</gene>
<feature type="region of interest" description="Disordered" evidence="4">
    <location>
        <begin position="467"/>
        <end position="486"/>
    </location>
</feature>
<comment type="caution">
    <text evidence="6">The sequence shown here is derived from an EMBL/GenBank/DDBJ whole genome shotgun (WGS) entry which is preliminary data.</text>
</comment>
<evidence type="ECO:0000313" key="6">
    <source>
        <dbReference type="EMBL" id="CAJ1378155.1"/>
    </source>
</evidence>
<dbReference type="InterPro" id="IPR003593">
    <property type="entry name" value="AAA+_ATPase"/>
</dbReference>
<dbReference type="SUPFAM" id="SSF52540">
    <property type="entry name" value="P-loop containing nucleoside triphosphate hydrolases"/>
    <property type="match status" value="2"/>
</dbReference>
<dbReference type="InterPro" id="IPR017871">
    <property type="entry name" value="ABC_transporter-like_CS"/>
</dbReference>
<evidence type="ECO:0000313" key="7">
    <source>
        <dbReference type="Proteomes" id="UP001178507"/>
    </source>
</evidence>
<feature type="region of interest" description="Disordered" evidence="4">
    <location>
        <begin position="541"/>
        <end position="570"/>
    </location>
</feature>
<dbReference type="PROSITE" id="PS50893">
    <property type="entry name" value="ABC_TRANSPORTER_2"/>
    <property type="match status" value="1"/>
</dbReference>
<dbReference type="AlphaFoldDB" id="A0AA36HZB8"/>
<reference evidence="6" key="1">
    <citation type="submission" date="2023-08" db="EMBL/GenBank/DDBJ databases">
        <authorList>
            <person name="Chen Y."/>
            <person name="Shah S."/>
            <person name="Dougan E. K."/>
            <person name="Thang M."/>
            <person name="Chan C."/>
        </authorList>
    </citation>
    <scope>NUCLEOTIDE SEQUENCE</scope>
</reference>
<keyword evidence="3" id="KW-0067">ATP-binding</keyword>
<dbReference type="Gene3D" id="3.40.50.300">
    <property type="entry name" value="P-loop containing nucleotide triphosphate hydrolases"/>
    <property type="match status" value="2"/>
</dbReference>
<keyword evidence="2" id="KW-0547">Nucleotide-binding</keyword>
<dbReference type="PANTHER" id="PTHR19211">
    <property type="entry name" value="ATP-BINDING TRANSPORT PROTEIN-RELATED"/>
    <property type="match status" value="1"/>
</dbReference>
<dbReference type="InterPro" id="IPR003439">
    <property type="entry name" value="ABC_transporter-like_ATP-bd"/>
</dbReference>
<sequence length="633" mass="70010">MLKKVLRSHPRRAALLHRAAALEEPLEEPSESSDAELQEVHACLEEFQHAERDVIDILKHLGFASVSDSMSKLSGGWRMKVELAKALWLRPKLLLLDEPTNHLDFQASEWLTQQLLAYPHSVVVVSHDATFLHELCKEILWMTEQRLETLPNVSPEELLRMQRRKPLRFDFPASEDPLLHGISMHGVEFSYGSAAFRASGVRLSGRSRAVVLGRNGGGKTTFLELLSGILHPSKGSVDSTPGLKVGYYSQLTEELDNLSISAAEYLLQQCSEELRSHVGSRHSGRQRKTAKTAKEPKQASAAANRLLEVARGVLSNFGFEGELANVPVERLSGGQKACLKFAVLSLRPVHILLLDEPTNHLDAEGCRALAEALGRFQGGVVAVTHDELLIYRLITCNWNTSELFLCHAGCLWKQNFNAHTLKTIQEELRRVEQTTPTAPEPKPELKPQLKPKSGDVKVPPWLVWRKDKARPQSSEPAAEPVATEPVAAEPVAAEPVTAEPADGTLQGQAEFAECADQTIQEMGRAQPEQAIEVLAAPAPVEVSAPESWEDLESNASTEAPEDIGPPTASRLRKDLVNLNKAAAKWADLERQGHLSQAELLERIRSSKAAAQLKQRQDFDEGRFVDGVLRRCRK</sequence>
<dbReference type="PROSITE" id="PS00211">
    <property type="entry name" value="ABC_TRANSPORTER_1"/>
    <property type="match status" value="1"/>
</dbReference>
<evidence type="ECO:0000256" key="2">
    <source>
        <dbReference type="ARBA" id="ARBA00022741"/>
    </source>
</evidence>
<feature type="compositionally biased region" description="Low complexity" evidence="4">
    <location>
        <begin position="475"/>
        <end position="486"/>
    </location>
</feature>
<evidence type="ECO:0000256" key="4">
    <source>
        <dbReference type="SAM" id="MobiDB-lite"/>
    </source>
</evidence>
<dbReference type="InterPro" id="IPR050611">
    <property type="entry name" value="ABCF"/>
</dbReference>
<organism evidence="6 7">
    <name type="scientific">Effrenium voratum</name>
    <dbReference type="NCBI Taxonomy" id="2562239"/>
    <lineage>
        <taxon>Eukaryota</taxon>
        <taxon>Sar</taxon>
        <taxon>Alveolata</taxon>
        <taxon>Dinophyceae</taxon>
        <taxon>Suessiales</taxon>
        <taxon>Symbiodiniaceae</taxon>
        <taxon>Effrenium</taxon>
    </lineage>
</organism>
<feature type="compositionally biased region" description="Basic residues" evidence="4">
    <location>
        <begin position="278"/>
        <end position="291"/>
    </location>
</feature>
<evidence type="ECO:0000256" key="3">
    <source>
        <dbReference type="ARBA" id="ARBA00022840"/>
    </source>
</evidence>
<dbReference type="GO" id="GO:0016887">
    <property type="term" value="F:ATP hydrolysis activity"/>
    <property type="evidence" value="ECO:0007669"/>
    <property type="project" value="InterPro"/>
</dbReference>
<evidence type="ECO:0000256" key="1">
    <source>
        <dbReference type="ARBA" id="ARBA00022737"/>
    </source>
</evidence>
<feature type="compositionally biased region" description="Basic and acidic residues" evidence="4">
    <location>
        <begin position="441"/>
        <end position="454"/>
    </location>
</feature>
<dbReference type="PANTHER" id="PTHR19211:SF95">
    <property type="entry name" value="ABC TRANSPORTER F FAMILY MEMBER 2"/>
    <property type="match status" value="1"/>
</dbReference>
<evidence type="ECO:0000259" key="5">
    <source>
        <dbReference type="PROSITE" id="PS50893"/>
    </source>
</evidence>
<accession>A0AA36HZB8</accession>
<dbReference type="EMBL" id="CAUJNA010000518">
    <property type="protein sequence ID" value="CAJ1378155.1"/>
    <property type="molecule type" value="Genomic_DNA"/>
</dbReference>
<proteinExistence type="predicted"/>
<dbReference type="InterPro" id="IPR027417">
    <property type="entry name" value="P-loop_NTPase"/>
</dbReference>
<protein>
    <recommendedName>
        <fullName evidence="5">ABC transporter domain-containing protein</fullName>
    </recommendedName>
</protein>
<keyword evidence="7" id="KW-1185">Reference proteome</keyword>
<feature type="domain" description="ABC transporter" evidence="5">
    <location>
        <begin position="179"/>
        <end position="433"/>
    </location>
</feature>
<dbReference type="GO" id="GO:0005524">
    <property type="term" value="F:ATP binding"/>
    <property type="evidence" value="ECO:0007669"/>
    <property type="project" value="UniProtKB-KW"/>
</dbReference>
<feature type="region of interest" description="Disordered" evidence="4">
    <location>
        <begin position="277"/>
        <end position="299"/>
    </location>
</feature>
<dbReference type="SMART" id="SM00382">
    <property type="entry name" value="AAA"/>
    <property type="match status" value="1"/>
</dbReference>